<evidence type="ECO:0000313" key="2">
    <source>
        <dbReference type="EMBL" id="CAK6977851.1"/>
    </source>
</evidence>
<feature type="domain" description="Alpha-macroglobulin receptor-binding" evidence="1">
    <location>
        <begin position="8"/>
        <end position="96"/>
    </location>
</feature>
<comment type="caution">
    <text evidence="2">The sequence shown here is derived from an EMBL/GenBank/DDBJ whole genome shotgun (WGS) entry which is preliminary data.</text>
</comment>
<gene>
    <name evidence="2" type="ORF">FSCOSCO3_A003043</name>
</gene>
<dbReference type="InterPro" id="IPR009048">
    <property type="entry name" value="A-macroglobulin_rcpt-bd"/>
</dbReference>
<dbReference type="GO" id="GO:0005576">
    <property type="term" value="C:extracellular region"/>
    <property type="evidence" value="ECO:0007669"/>
    <property type="project" value="InterPro"/>
</dbReference>
<proteinExistence type="predicted"/>
<dbReference type="AlphaFoldDB" id="A0AAV1Q5L4"/>
<dbReference type="Pfam" id="PF07677">
    <property type="entry name" value="A2M_recep"/>
    <property type="match status" value="1"/>
</dbReference>
<protein>
    <submittedName>
        <fullName evidence="2">Alpha-2-macroglobulin-like isoform X1</fullName>
    </submittedName>
</protein>
<evidence type="ECO:0000313" key="3">
    <source>
        <dbReference type="Proteomes" id="UP001314229"/>
    </source>
</evidence>
<dbReference type="SUPFAM" id="SSF49410">
    <property type="entry name" value="Alpha-macroglobulin receptor domain"/>
    <property type="match status" value="1"/>
</dbReference>
<dbReference type="InterPro" id="IPR036595">
    <property type="entry name" value="A-macroglobulin_rcpt-bd_sf"/>
</dbReference>
<dbReference type="Proteomes" id="UP001314229">
    <property type="component" value="Unassembled WGS sequence"/>
</dbReference>
<keyword evidence="3" id="KW-1185">Reference proteome</keyword>
<evidence type="ECO:0000259" key="1">
    <source>
        <dbReference type="SMART" id="SM01361"/>
    </source>
</evidence>
<dbReference type="Gene3D" id="2.60.40.690">
    <property type="entry name" value="Alpha-macroglobulin, receptor-binding domain"/>
    <property type="match status" value="1"/>
</dbReference>
<sequence>FSGKESSTNMVILDIKMLSGFVPHQESLKQLKRSPLVDRVEVKEDHVLVYLEKLMKNIPIKHSLDLTQELEVQNLKPALVKIYDYYQPSKSHARFF</sequence>
<dbReference type="PANTHER" id="PTHR11412:SF150">
    <property type="entry name" value="ALPHA-2-MACROGLOBULIN-RELATED"/>
    <property type="match status" value="1"/>
</dbReference>
<name>A0AAV1Q5L4_SCOSC</name>
<reference evidence="2 3" key="1">
    <citation type="submission" date="2024-01" db="EMBL/GenBank/DDBJ databases">
        <authorList>
            <person name="Alioto T."/>
            <person name="Alioto T."/>
            <person name="Gomez Garrido J."/>
        </authorList>
    </citation>
    <scope>NUCLEOTIDE SEQUENCE [LARGE SCALE GENOMIC DNA]</scope>
</reference>
<dbReference type="InterPro" id="IPR050473">
    <property type="entry name" value="A2M/Complement_sys"/>
</dbReference>
<feature type="non-terminal residue" evidence="2">
    <location>
        <position position="1"/>
    </location>
</feature>
<dbReference type="PANTHER" id="PTHR11412">
    <property type="entry name" value="MACROGLOBULIN / COMPLEMENT"/>
    <property type="match status" value="1"/>
</dbReference>
<dbReference type="SMART" id="SM01361">
    <property type="entry name" value="A2M_recep"/>
    <property type="match status" value="1"/>
</dbReference>
<organism evidence="2 3">
    <name type="scientific">Scomber scombrus</name>
    <name type="common">Atlantic mackerel</name>
    <name type="synonym">Scomber vernalis</name>
    <dbReference type="NCBI Taxonomy" id="13677"/>
    <lineage>
        <taxon>Eukaryota</taxon>
        <taxon>Metazoa</taxon>
        <taxon>Chordata</taxon>
        <taxon>Craniata</taxon>
        <taxon>Vertebrata</taxon>
        <taxon>Euteleostomi</taxon>
        <taxon>Actinopterygii</taxon>
        <taxon>Neopterygii</taxon>
        <taxon>Teleostei</taxon>
        <taxon>Neoteleostei</taxon>
        <taxon>Acanthomorphata</taxon>
        <taxon>Pelagiaria</taxon>
        <taxon>Scombriformes</taxon>
        <taxon>Scombridae</taxon>
        <taxon>Scomber</taxon>
    </lineage>
</organism>
<accession>A0AAV1Q5L4</accession>
<dbReference type="EMBL" id="CAWUFR010000437">
    <property type="protein sequence ID" value="CAK6977851.1"/>
    <property type="molecule type" value="Genomic_DNA"/>
</dbReference>